<keyword evidence="1" id="KW-0812">Transmembrane</keyword>
<comment type="caution">
    <text evidence="2">The sequence shown here is derived from an EMBL/GenBank/DDBJ whole genome shotgun (WGS) entry which is preliminary data.</text>
</comment>
<dbReference type="EMBL" id="BMAT01011103">
    <property type="protein sequence ID" value="GFR66897.1"/>
    <property type="molecule type" value="Genomic_DNA"/>
</dbReference>
<keyword evidence="1" id="KW-0472">Membrane</keyword>
<feature type="transmembrane region" description="Helical" evidence="1">
    <location>
        <begin position="12"/>
        <end position="34"/>
    </location>
</feature>
<dbReference type="AlphaFoldDB" id="A0AAV4F101"/>
<evidence type="ECO:0008006" key="4">
    <source>
        <dbReference type="Google" id="ProtNLM"/>
    </source>
</evidence>
<evidence type="ECO:0000256" key="1">
    <source>
        <dbReference type="SAM" id="Phobius"/>
    </source>
</evidence>
<accession>A0AAV4F101</accession>
<name>A0AAV4F101_9GAST</name>
<protein>
    <recommendedName>
        <fullName evidence="4">Reelin domain-containing protein</fullName>
    </recommendedName>
</protein>
<keyword evidence="3" id="KW-1185">Reference proteome</keyword>
<organism evidence="2 3">
    <name type="scientific">Elysia marginata</name>
    <dbReference type="NCBI Taxonomy" id="1093978"/>
    <lineage>
        <taxon>Eukaryota</taxon>
        <taxon>Metazoa</taxon>
        <taxon>Spiralia</taxon>
        <taxon>Lophotrochozoa</taxon>
        <taxon>Mollusca</taxon>
        <taxon>Gastropoda</taxon>
        <taxon>Heterobranchia</taxon>
        <taxon>Euthyneura</taxon>
        <taxon>Panpulmonata</taxon>
        <taxon>Sacoglossa</taxon>
        <taxon>Placobranchoidea</taxon>
        <taxon>Plakobranchidae</taxon>
        <taxon>Elysia</taxon>
    </lineage>
</organism>
<dbReference type="Proteomes" id="UP000762676">
    <property type="component" value="Unassembled WGS sequence"/>
</dbReference>
<proteinExistence type="predicted"/>
<evidence type="ECO:0000313" key="3">
    <source>
        <dbReference type="Proteomes" id="UP000762676"/>
    </source>
</evidence>
<keyword evidence="1" id="KW-1133">Transmembrane helix</keyword>
<evidence type="ECO:0000313" key="2">
    <source>
        <dbReference type="EMBL" id="GFR66897.1"/>
    </source>
</evidence>
<reference evidence="2 3" key="1">
    <citation type="journal article" date="2021" name="Elife">
        <title>Chloroplast acquisition without the gene transfer in kleptoplastic sea slugs, Plakobranchus ocellatus.</title>
        <authorList>
            <person name="Maeda T."/>
            <person name="Takahashi S."/>
            <person name="Yoshida T."/>
            <person name="Shimamura S."/>
            <person name="Takaki Y."/>
            <person name="Nagai Y."/>
            <person name="Toyoda A."/>
            <person name="Suzuki Y."/>
            <person name="Arimoto A."/>
            <person name="Ishii H."/>
            <person name="Satoh N."/>
            <person name="Nishiyama T."/>
            <person name="Hasebe M."/>
            <person name="Maruyama T."/>
            <person name="Minagawa J."/>
            <person name="Obokata J."/>
            <person name="Shigenobu S."/>
        </authorList>
    </citation>
    <scope>NUCLEOTIDE SEQUENCE [LARGE SCALE GENOMIC DNA]</scope>
</reference>
<gene>
    <name evidence="2" type="ORF">ElyMa_005569900</name>
</gene>
<sequence>MDVSDKKVQSRLLLLAYLAALVLHFAGTFTDYWAQAKFTIPVQPGVTQTLYGRSHCGIFKSVVTLSANTTHGIVAVGRYTQSKPGG</sequence>